<dbReference type="InterPro" id="IPR005901">
    <property type="entry name" value="GLPGLI"/>
</dbReference>
<feature type="signal peptide" evidence="1">
    <location>
        <begin position="1"/>
        <end position="21"/>
    </location>
</feature>
<dbReference type="Proteomes" id="UP000260983">
    <property type="component" value="Unassembled WGS sequence"/>
</dbReference>
<dbReference type="RefSeq" id="WP_117725159.1">
    <property type="nucleotide sequence ID" value="NZ_QSUL01000014.1"/>
</dbReference>
<comment type="caution">
    <text evidence="2">The sequence shown here is derived from an EMBL/GenBank/DDBJ whole genome shotgun (WGS) entry which is preliminary data.</text>
</comment>
<feature type="chain" id="PRO_5017760333" evidence="1">
    <location>
        <begin position="22"/>
        <end position="283"/>
    </location>
</feature>
<dbReference type="AlphaFoldDB" id="A0A3E5B473"/>
<evidence type="ECO:0000313" key="2">
    <source>
        <dbReference type="EMBL" id="RGN32323.1"/>
    </source>
</evidence>
<gene>
    <name evidence="2" type="ORF">DXB65_18695</name>
</gene>
<accession>A0A3E5B473</accession>
<dbReference type="Pfam" id="PF09697">
    <property type="entry name" value="Porph_ging"/>
    <property type="match status" value="1"/>
</dbReference>
<proteinExistence type="predicted"/>
<evidence type="ECO:0000313" key="3">
    <source>
        <dbReference type="Proteomes" id="UP000260983"/>
    </source>
</evidence>
<protein>
    <submittedName>
        <fullName evidence="2">GLPGLI family protein</fullName>
    </submittedName>
</protein>
<dbReference type="NCBIfam" id="TIGR01200">
    <property type="entry name" value="GLPGLI"/>
    <property type="match status" value="1"/>
</dbReference>
<keyword evidence="1" id="KW-0732">Signal</keyword>
<reference evidence="2 3" key="1">
    <citation type="submission" date="2018-08" db="EMBL/GenBank/DDBJ databases">
        <title>A genome reference for cultivated species of the human gut microbiota.</title>
        <authorList>
            <person name="Zou Y."/>
            <person name="Xue W."/>
            <person name="Luo G."/>
        </authorList>
    </citation>
    <scope>NUCLEOTIDE SEQUENCE [LARGE SCALE GENOMIC DNA]</scope>
    <source>
        <strain evidence="2 3">OM05-15BH</strain>
    </source>
</reference>
<name>A0A3E5B473_9BACE</name>
<evidence type="ECO:0000256" key="1">
    <source>
        <dbReference type="SAM" id="SignalP"/>
    </source>
</evidence>
<dbReference type="EMBL" id="QSUL01000014">
    <property type="protein sequence ID" value="RGN32323.1"/>
    <property type="molecule type" value="Genomic_DNA"/>
</dbReference>
<sequence>MRKLIFIFLIIFQCYSVAVKAQTFVPFSEDLDKYGVLDTCMYKVYYDFTLYPDSGSRGAVIKDIHLLEIGKNVSKCHSYLLFQKDSITTEMVAQGLDTGLLIQQQIWPVETHFLFDTHRIVFLCRAFFGSIFEYTESMENINWKIEEDMDSIASYLCQKATCWFRGRTYNAWFATDIPLSVGPYKFHGLPGLILKISDDDNQYNWVCSGFEKAKPGETIKDYRWKRERMSRKKVEAIMIRMYNAPYQFCESMGMKFRVRRSNGEYGARGKDVPLPYSPIEKSK</sequence>
<organism evidence="2 3">
    <name type="scientific">Bacteroides oleiciplenus</name>
    <dbReference type="NCBI Taxonomy" id="626931"/>
    <lineage>
        <taxon>Bacteria</taxon>
        <taxon>Pseudomonadati</taxon>
        <taxon>Bacteroidota</taxon>
        <taxon>Bacteroidia</taxon>
        <taxon>Bacteroidales</taxon>
        <taxon>Bacteroidaceae</taxon>
        <taxon>Bacteroides</taxon>
    </lineage>
</organism>